<evidence type="ECO:0000313" key="1">
    <source>
        <dbReference type="EMBL" id="ANN86163.1"/>
    </source>
</evidence>
<reference evidence="1 2" key="1">
    <citation type="submission" date="2016-05" db="EMBL/GenBank/DDBJ databases">
        <authorList>
            <person name="Lavstsen T."/>
            <person name="Jespersen J.S."/>
        </authorList>
    </citation>
    <scope>NUCLEOTIDE SEQUENCE [LARGE SCALE GENOMIC DNA]</scope>
</reference>
<reference evidence="1 2" key="2">
    <citation type="submission" date="2016-07" db="EMBL/GenBank/DDBJ databases">
        <title>Whole genome sequeicing and characterization of Enterobacter phage Arya isolated from the termite gut.</title>
        <authorList>
            <person name="Tikhe C."/>
            <person name="Husseneder C."/>
        </authorList>
    </citation>
    <scope>NUCLEOTIDE SEQUENCE [LARGE SCALE GENOMIC DNA]</scope>
</reference>
<proteinExistence type="predicted"/>
<keyword evidence="2" id="KW-1185">Reference proteome</keyword>
<dbReference type="EMBL" id="KX231828">
    <property type="protein sequence ID" value="ANN86163.1"/>
    <property type="molecule type" value="Genomic_DNA"/>
</dbReference>
<accession>A0A193GYF6</accession>
<organism evidence="1 2">
    <name type="scientific">Enterobacter phage Arya</name>
    <dbReference type="NCBI Taxonomy" id="1864622"/>
    <lineage>
        <taxon>Viruses</taxon>
        <taxon>Duplodnaviria</taxon>
        <taxon>Heunggongvirae</taxon>
        <taxon>Uroviricota</taxon>
        <taxon>Caudoviricetes</taxon>
        <taxon>Iiscvirinae</taxon>
        <taxon>Aryavirus</taxon>
        <taxon>Aryavirus arya</taxon>
    </lineage>
</organism>
<dbReference type="Proteomes" id="UP000201689">
    <property type="component" value="Segment"/>
</dbReference>
<gene>
    <name evidence="1" type="ORF">BI096_gp42</name>
</gene>
<dbReference type="GeneID" id="29064962"/>
<evidence type="ECO:0000313" key="2">
    <source>
        <dbReference type="Proteomes" id="UP000201689"/>
    </source>
</evidence>
<dbReference type="RefSeq" id="YP_009284319.1">
    <property type="nucleotide sequence ID" value="NC_031048.1"/>
</dbReference>
<dbReference type="KEGG" id="vg:29064962"/>
<name>A0A193GYF6_9CAUD</name>
<protein>
    <submittedName>
        <fullName evidence="1">Uncharacterized protein</fullName>
    </submittedName>
</protein>
<sequence length="71" mass="8225">MAAETSKAISVKTNSRGIKYCLVSNSQGFEVWKLCENYCRQTKGGIRKTWRYVEKGMTQEAAEKLFKRRTK</sequence>